<sequence>MKLKLMLVAVLFLSGCGMLESTDTSGTTDQIDVEVTQVIDGDTIKIIYEGEEVTVRYLLIDTPETNHPRLGKQPLGSEATEENKRLIESGDVSIEFDVGDRFDDYDRLLAYIYVDGESVQEQMLASGLARVAYVFPPNTRYLDDFEQVEQVAKDSQIGIWQYENYSTDRGFDSEAYGQEPTSTPSTPPKEATTDCDIKGNINRSGNKIYHLPSDSSYEQTNPEEWFCSEQEAKNAGFKGVGQ</sequence>
<dbReference type="Gene3D" id="2.40.50.90">
    <property type="match status" value="1"/>
</dbReference>
<dbReference type="InterPro" id="IPR035437">
    <property type="entry name" value="SNase_OB-fold_sf"/>
</dbReference>
<dbReference type="PROSITE" id="PS50830">
    <property type="entry name" value="TNASE_3"/>
    <property type="match status" value="1"/>
</dbReference>
<dbReference type="PANTHER" id="PTHR12302">
    <property type="entry name" value="EBNA2 BINDING PROTEIN P100"/>
    <property type="match status" value="1"/>
</dbReference>
<keyword evidence="5" id="KW-0732">Signal</keyword>
<accession>A0ABN4JSU7</accession>
<protein>
    <submittedName>
        <fullName evidence="7">Nuclease</fullName>
    </submittedName>
</protein>
<evidence type="ECO:0000256" key="3">
    <source>
        <dbReference type="ARBA" id="ARBA00022801"/>
    </source>
</evidence>
<feature type="chain" id="PRO_5047474207" evidence="5">
    <location>
        <begin position="20"/>
        <end position="242"/>
    </location>
</feature>
<dbReference type="CDD" id="cd00175">
    <property type="entry name" value="SNc"/>
    <property type="match status" value="1"/>
</dbReference>
<feature type="signal peptide" evidence="5">
    <location>
        <begin position="1"/>
        <end position="19"/>
    </location>
</feature>
<evidence type="ECO:0000259" key="6">
    <source>
        <dbReference type="PROSITE" id="PS50830"/>
    </source>
</evidence>
<evidence type="ECO:0000256" key="5">
    <source>
        <dbReference type="SAM" id="SignalP"/>
    </source>
</evidence>
<keyword evidence="1" id="KW-0540">Nuclease</keyword>
<gene>
    <name evidence="7" type="ORF">AUO94_05295</name>
</gene>
<dbReference type="Proteomes" id="UP000065533">
    <property type="component" value="Chromosome"/>
</dbReference>
<keyword evidence="8" id="KW-1185">Reference proteome</keyword>
<dbReference type="SMART" id="SM00318">
    <property type="entry name" value="SNc"/>
    <property type="match status" value="1"/>
</dbReference>
<reference evidence="7" key="1">
    <citation type="submission" date="2016-01" db="EMBL/GenBank/DDBJ databases">
        <title>Complete genome of Planococcus kocurri type strain.</title>
        <authorList>
            <person name="See-Too W.S."/>
        </authorList>
    </citation>
    <scope>NUCLEOTIDE SEQUENCE [LARGE SCALE GENOMIC DNA]</scope>
    <source>
        <strain evidence="7">ATCC 43650</strain>
    </source>
</reference>
<dbReference type="RefSeq" id="WP_058384766.1">
    <property type="nucleotide sequence ID" value="NZ_CP013661.2"/>
</dbReference>
<dbReference type="EMBL" id="CP013661">
    <property type="protein sequence ID" value="ALS78096.1"/>
    <property type="molecule type" value="Genomic_DNA"/>
</dbReference>
<dbReference type="Pfam" id="PF00565">
    <property type="entry name" value="SNase"/>
    <property type="match status" value="1"/>
</dbReference>
<dbReference type="PANTHER" id="PTHR12302:SF3">
    <property type="entry name" value="SERINE_THREONINE-PROTEIN KINASE 31"/>
    <property type="match status" value="1"/>
</dbReference>
<evidence type="ECO:0000256" key="1">
    <source>
        <dbReference type="ARBA" id="ARBA00022722"/>
    </source>
</evidence>
<keyword evidence="3" id="KW-0378">Hydrolase</keyword>
<feature type="domain" description="TNase-like" evidence="6">
    <location>
        <begin position="29"/>
        <end position="162"/>
    </location>
</feature>
<keyword evidence="2" id="KW-0255">Endonuclease</keyword>
<evidence type="ECO:0000256" key="2">
    <source>
        <dbReference type="ARBA" id="ARBA00022759"/>
    </source>
</evidence>
<proteinExistence type="predicted"/>
<name>A0ABN4JSU7_9BACL</name>
<feature type="region of interest" description="Disordered" evidence="4">
    <location>
        <begin position="170"/>
        <end position="200"/>
    </location>
</feature>
<dbReference type="SUPFAM" id="SSF50199">
    <property type="entry name" value="Staphylococcal nuclease"/>
    <property type="match status" value="1"/>
</dbReference>
<organism evidence="7 8">
    <name type="scientific">Planococcus kocurii</name>
    <dbReference type="NCBI Taxonomy" id="1374"/>
    <lineage>
        <taxon>Bacteria</taxon>
        <taxon>Bacillati</taxon>
        <taxon>Bacillota</taxon>
        <taxon>Bacilli</taxon>
        <taxon>Bacillales</taxon>
        <taxon>Caryophanaceae</taxon>
        <taxon>Planococcus</taxon>
    </lineage>
</organism>
<evidence type="ECO:0000256" key="4">
    <source>
        <dbReference type="SAM" id="MobiDB-lite"/>
    </source>
</evidence>
<dbReference type="InterPro" id="IPR016071">
    <property type="entry name" value="Staphylococal_nuclease_OB-fold"/>
</dbReference>
<evidence type="ECO:0000313" key="8">
    <source>
        <dbReference type="Proteomes" id="UP000065533"/>
    </source>
</evidence>
<dbReference type="PROSITE" id="PS51257">
    <property type="entry name" value="PROKAR_LIPOPROTEIN"/>
    <property type="match status" value="1"/>
</dbReference>
<evidence type="ECO:0000313" key="7">
    <source>
        <dbReference type="EMBL" id="ALS78096.1"/>
    </source>
</evidence>